<proteinExistence type="predicted"/>
<evidence type="ECO:0000313" key="1">
    <source>
        <dbReference type="EMBL" id="EST42484.1"/>
    </source>
</evidence>
<sequence>MKQLNQAILSVENPNMLSDNFIAKAQVKAQALKKRRQHAQEIIYFKGFCEENQFLLNANSKPDLVEIDRLSKKFIKDNNSTHTVNFILNNFQKYKYQLQLASVDESNEGLISFSPRRFEIIHMRVRQEEIAIVQAKKPRYKSTSNILKMTQLKKLQSFK</sequence>
<dbReference type="EMBL" id="KI546159">
    <property type="protein sequence ID" value="EST42484.1"/>
    <property type="molecule type" value="Genomic_DNA"/>
</dbReference>
<accession>V6LP28</accession>
<dbReference type="Proteomes" id="UP000018208">
    <property type="component" value="Unassembled WGS sequence"/>
</dbReference>
<gene>
    <name evidence="1" type="ORF">SS50377_17790</name>
    <name evidence="2" type="ORF">SS50377_27922</name>
</gene>
<dbReference type="VEuPathDB" id="GiardiaDB:SS50377_27922"/>
<protein>
    <submittedName>
        <fullName evidence="1">Uncharacterized protein</fullName>
    </submittedName>
</protein>
<organism evidence="1">
    <name type="scientific">Spironucleus salmonicida</name>
    <dbReference type="NCBI Taxonomy" id="348837"/>
    <lineage>
        <taxon>Eukaryota</taxon>
        <taxon>Metamonada</taxon>
        <taxon>Diplomonadida</taxon>
        <taxon>Hexamitidae</taxon>
        <taxon>Hexamitinae</taxon>
        <taxon>Spironucleus</taxon>
    </lineage>
</organism>
<name>V6LP28_9EUKA</name>
<reference evidence="2" key="2">
    <citation type="submission" date="2020-12" db="EMBL/GenBank/DDBJ databases">
        <title>New Spironucleus salmonicida genome in near-complete chromosomes.</title>
        <authorList>
            <person name="Xu F."/>
            <person name="Kurt Z."/>
            <person name="Jimenez-Gonzalez A."/>
            <person name="Astvaldsson A."/>
            <person name="Andersson J.O."/>
            <person name="Svard S.G."/>
        </authorList>
    </citation>
    <scope>NUCLEOTIDE SEQUENCE</scope>
    <source>
        <strain evidence="2">ATCC 50377</strain>
    </source>
</reference>
<evidence type="ECO:0000313" key="3">
    <source>
        <dbReference type="Proteomes" id="UP000018208"/>
    </source>
</evidence>
<dbReference type="AlphaFoldDB" id="V6LP28"/>
<reference evidence="1 2" key="1">
    <citation type="journal article" date="2014" name="PLoS Genet.">
        <title>The Genome of Spironucleus salmonicida Highlights a Fish Pathogen Adapted to Fluctuating Environments.</title>
        <authorList>
            <person name="Xu F."/>
            <person name="Jerlstrom-Hultqvist J."/>
            <person name="Einarsson E."/>
            <person name="Astvaldsson A."/>
            <person name="Svard S.G."/>
            <person name="Andersson J.O."/>
        </authorList>
    </citation>
    <scope>NUCLEOTIDE SEQUENCE</scope>
    <source>
        <strain evidence="2">ATCC 50377</strain>
    </source>
</reference>
<keyword evidence="3" id="KW-1185">Reference proteome</keyword>
<dbReference type="EMBL" id="AUWU02000008">
    <property type="protein sequence ID" value="KAH0569950.1"/>
    <property type="molecule type" value="Genomic_DNA"/>
</dbReference>
<evidence type="ECO:0000313" key="2">
    <source>
        <dbReference type="EMBL" id="KAH0569950.1"/>
    </source>
</evidence>